<protein>
    <submittedName>
        <fullName evidence="2">Uncharacterized protein</fullName>
    </submittedName>
</protein>
<dbReference type="SUPFAM" id="SSF55486">
    <property type="entry name" value="Metalloproteases ('zincins'), catalytic domain"/>
    <property type="match status" value="2"/>
</dbReference>
<gene>
    <name evidence="2" type="ORF">D3795_01115</name>
</gene>
<feature type="chain" id="PRO_5041692959" evidence="1">
    <location>
        <begin position="20"/>
        <end position="276"/>
    </location>
</feature>
<dbReference type="RefSeq" id="WP_156265779.1">
    <property type="nucleotide sequence ID" value="NZ_CP032551.1"/>
</dbReference>
<dbReference type="InterPro" id="IPR024079">
    <property type="entry name" value="MetalloPept_cat_dom_sf"/>
</dbReference>
<organism evidence="2 3">
    <name type="scientific">Pseudidiomarina andamanensis</name>
    <dbReference type="NCBI Taxonomy" id="1940690"/>
    <lineage>
        <taxon>Bacteria</taxon>
        <taxon>Pseudomonadati</taxon>
        <taxon>Pseudomonadota</taxon>
        <taxon>Gammaproteobacteria</taxon>
        <taxon>Alteromonadales</taxon>
        <taxon>Idiomarinaceae</taxon>
        <taxon>Pseudidiomarina</taxon>
    </lineage>
</organism>
<keyword evidence="1" id="KW-0732">Signal</keyword>
<feature type="signal peptide" evidence="1">
    <location>
        <begin position="1"/>
        <end position="19"/>
    </location>
</feature>
<dbReference type="GO" id="GO:0008237">
    <property type="term" value="F:metallopeptidase activity"/>
    <property type="evidence" value="ECO:0007669"/>
    <property type="project" value="InterPro"/>
</dbReference>
<evidence type="ECO:0000313" key="2">
    <source>
        <dbReference type="EMBL" id="QGT94864.1"/>
    </source>
</evidence>
<evidence type="ECO:0000256" key="1">
    <source>
        <dbReference type="SAM" id="SignalP"/>
    </source>
</evidence>
<accession>A0AA92EQR7</accession>
<name>A0AA92EQR7_9GAMM</name>
<evidence type="ECO:0000313" key="3">
    <source>
        <dbReference type="Proteomes" id="UP000427820"/>
    </source>
</evidence>
<dbReference type="KEGG" id="panm:D3795_01115"/>
<dbReference type="EMBL" id="CP032551">
    <property type="protein sequence ID" value="QGT94864.1"/>
    <property type="molecule type" value="Genomic_DNA"/>
</dbReference>
<dbReference type="AlphaFoldDB" id="A0AA92EQR7"/>
<keyword evidence="3" id="KW-1185">Reference proteome</keyword>
<proteinExistence type="predicted"/>
<dbReference type="Proteomes" id="UP000427820">
    <property type="component" value="Chromosome"/>
</dbReference>
<dbReference type="Gene3D" id="3.40.390.10">
    <property type="entry name" value="Collagenase (Catalytic Domain)"/>
    <property type="match status" value="1"/>
</dbReference>
<reference evidence="2 3" key="1">
    <citation type="submission" date="2018-09" db="EMBL/GenBank/DDBJ databases">
        <title>Whole genome sequencing of Idiomarina andamanensis W-5T (LMG 29773T= JCM 31645T).</title>
        <authorList>
            <person name="Das S.K."/>
        </authorList>
    </citation>
    <scope>NUCLEOTIDE SEQUENCE [LARGE SCALE GENOMIC DNA]</scope>
    <source>
        <strain evidence="2 3">W-5T</strain>
    </source>
</reference>
<sequence length="276" mass="30885">MRVIIVAGVVALLSHAVSAANLHDLALKTVAPTTGVTQQQCGVMAPVTLYLPTSHEQQVLNNLSRWHKHPLARFVNCFSVQRYRPEQLHCERAGTRQRANCGWHSSNEDLSSTRSILFVAAEHGLASSYPNQITLPTDASLSLLAHELGHWLGLADEYAMAPELAENFCSGRYDHASANVVVTDRLQMSSAELQQLWHQLPWHFAVDDWRQLAKAVNEDKWQLGSLANMVGLHAIATCDAVEGKYAWRPVADMTPMQYYDINQWPPLYLELIARPQ</sequence>